<feature type="transmembrane region" description="Helical" evidence="1">
    <location>
        <begin position="122"/>
        <end position="149"/>
    </location>
</feature>
<sequence length="189" mass="19797">MSEIGRRLVHASGTGIPGLYLLSLVSYRQLGYVLIGLAVTVTVLEIARLGFGLDWAIYDRLTREYEQDNVAGYALYMYSMLAVVWVFEPTVAVPGMLMLTVGDPISGVLGSNDATTAKEVGVLAAMFAVCLALALPFVSLLPAALGALGATLADGFKPVIAGYVVDDNLSIPPSAAVGITLGTFLLTLV</sequence>
<accession>A0ABD5R8A7</accession>
<evidence type="ECO:0000313" key="3">
    <source>
        <dbReference type="Proteomes" id="UP001596201"/>
    </source>
</evidence>
<proteinExistence type="predicted"/>
<comment type="caution">
    <text evidence="2">The sequence shown here is derived from an EMBL/GenBank/DDBJ whole genome shotgun (WGS) entry which is preliminary data.</text>
</comment>
<dbReference type="Proteomes" id="UP001596201">
    <property type="component" value="Unassembled WGS sequence"/>
</dbReference>
<reference evidence="2 3" key="1">
    <citation type="journal article" date="2019" name="Int. J. Syst. Evol. Microbiol.">
        <title>The Global Catalogue of Microorganisms (GCM) 10K type strain sequencing project: providing services to taxonomists for standard genome sequencing and annotation.</title>
        <authorList>
            <consortium name="The Broad Institute Genomics Platform"/>
            <consortium name="The Broad Institute Genome Sequencing Center for Infectious Disease"/>
            <person name="Wu L."/>
            <person name="Ma J."/>
        </authorList>
    </citation>
    <scope>NUCLEOTIDE SEQUENCE [LARGE SCALE GENOMIC DNA]</scope>
    <source>
        <strain evidence="2 3">CGMCC 1.12237</strain>
    </source>
</reference>
<dbReference type="RefSeq" id="WP_227228409.1">
    <property type="nucleotide sequence ID" value="NZ_JAJCVJ010000001.1"/>
</dbReference>
<evidence type="ECO:0000313" key="2">
    <source>
        <dbReference type="EMBL" id="MFC5366238.1"/>
    </source>
</evidence>
<keyword evidence="1" id="KW-0472">Membrane</keyword>
<keyword evidence="2" id="KW-0418">Kinase</keyword>
<evidence type="ECO:0000256" key="1">
    <source>
        <dbReference type="SAM" id="Phobius"/>
    </source>
</evidence>
<dbReference type="EMBL" id="JBHSKX010000001">
    <property type="protein sequence ID" value="MFC5366238.1"/>
    <property type="molecule type" value="Genomic_DNA"/>
</dbReference>
<dbReference type="PANTHER" id="PTHR31303">
    <property type="entry name" value="CTP-DEPENDENT DIACYLGLYCEROL KINASE 1"/>
    <property type="match status" value="1"/>
</dbReference>
<keyword evidence="1" id="KW-1133">Transmembrane helix</keyword>
<keyword evidence="2" id="KW-0808">Transferase</keyword>
<organism evidence="2 3">
    <name type="scientific">Salinirubrum litoreum</name>
    <dbReference type="NCBI Taxonomy" id="1126234"/>
    <lineage>
        <taxon>Archaea</taxon>
        <taxon>Methanobacteriati</taxon>
        <taxon>Methanobacteriota</taxon>
        <taxon>Stenosarchaea group</taxon>
        <taxon>Halobacteria</taxon>
        <taxon>Halobacteriales</taxon>
        <taxon>Haloferacaceae</taxon>
        <taxon>Salinirubrum</taxon>
    </lineage>
</organism>
<dbReference type="PANTHER" id="PTHR31303:SF1">
    <property type="entry name" value="CTP-DEPENDENT DIACYLGLYCEROL KINASE 1"/>
    <property type="match status" value="1"/>
</dbReference>
<feature type="transmembrane region" description="Helical" evidence="1">
    <location>
        <begin position="30"/>
        <end position="58"/>
    </location>
</feature>
<dbReference type="AlphaFoldDB" id="A0ABD5R8A7"/>
<dbReference type="InterPro" id="IPR037997">
    <property type="entry name" value="Dgk1-like"/>
</dbReference>
<keyword evidence="3" id="KW-1185">Reference proteome</keyword>
<name>A0ABD5R8A7_9EURY</name>
<protein>
    <submittedName>
        <fullName evidence="2">Dolichol kinase</fullName>
    </submittedName>
</protein>
<keyword evidence="1" id="KW-0812">Transmembrane</keyword>
<feature type="transmembrane region" description="Helical" evidence="1">
    <location>
        <begin position="169"/>
        <end position="188"/>
    </location>
</feature>
<dbReference type="GO" id="GO:0016301">
    <property type="term" value="F:kinase activity"/>
    <property type="evidence" value="ECO:0007669"/>
    <property type="project" value="UniProtKB-KW"/>
</dbReference>
<gene>
    <name evidence="2" type="ORF">ACFPJ5_04760</name>
</gene>